<dbReference type="EMBL" id="UINC01022497">
    <property type="protein sequence ID" value="SVA92234.1"/>
    <property type="molecule type" value="Genomic_DNA"/>
</dbReference>
<proteinExistence type="predicted"/>
<protein>
    <submittedName>
        <fullName evidence="1">Uncharacterized protein</fullName>
    </submittedName>
</protein>
<sequence length="84" mass="9409">MNFLGETTMTKNQFEMLMIYSGMLQDGCSREGAIAYIMLMNDSPTTDIAWLIKKVGAAKKSELYKDAERKLQAQNALNKILLGT</sequence>
<dbReference type="AlphaFoldDB" id="A0A381ZSZ0"/>
<name>A0A381ZSZ0_9ZZZZ</name>
<reference evidence="1" key="1">
    <citation type="submission" date="2018-05" db="EMBL/GenBank/DDBJ databases">
        <authorList>
            <person name="Lanie J.A."/>
            <person name="Ng W.-L."/>
            <person name="Kazmierczak K.M."/>
            <person name="Andrzejewski T.M."/>
            <person name="Davidsen T.M."/>
            <person name="Wayne K.J."/>
            <person name="Tettelin H."/>
            <person name="Glass J.I."/>
            <person name="Rusch D."/>
            <person name="Podicherti R."/>
            <person name="Tsui H.-C.T."/>
            <person name="Winkler M.E."/>
        </authorList>
    </citation>
    <scope>NUCLEOTIDE SEQUENCE</scope>
</reference>
<evidence type="ECO:0000313" key="1">
    <source>
        <dbReference type="EMBL" id="SVA92234.1"/>
    </source>
</evidence>
<organism evidence="1">
    <name type="scientific">marine metagenome</name>
    <dbReference type="NCBI Taxonomy" id="408172"/>
    <lineage>
        <taxon>unclassified sequences</taxon>
        <taxon>metagenomes</taxon>
        <taxon>ecological metagenomes</taxon>
    </lineage>
</organism>
<gene>
    <name evidence="1" type="ORF">METZ01_LOCUS145088</name>
</gene>
<accession>A0A381ZSZ0</accession>